<sequence>MIRRRLPLALVALALLSLILGGLAPLRWQGLPATGALLLLGLAVLEWLNARRMGTRGHPSPLTPAPRARLRADTTLHLLIADMATPGQGKAGRPEDHHQALSFWRALAASGNEVRLYGLDSELRLLAAATPNRPFTPAALPELTADATADLKAALTRLCRQAQPGSVLVIMAPLDDSLVAWLARLELARRGLQLWLVDTALRQMAEPGDIRTWRDARRYAAAWQTSIESERMAARLERRGICRLPLSETADLPVRLLHLWNAGERNQIAD</sequence>
<keyword evidence="1" id="KW-0472">Membrane</keyword>
<proteinExistence type="predicted"/>
<dbReference type="EMBL" id="LWCR01000014">
    <property type="protein sequence ID" value="OAN29528.1"/>
    <property type="molecule type" value="Genomic_DNA"/>
</dbReference>
<dbReference type="AlphaFoldDB" id="A0A178LFR8"/>
<comment type="caution">
    <text evidence="2">The sequence shown here is derived from an EMBL/GenBank/DDBJ whole genome shotgun (WGS) entry which is preliminary data.</text>
</comment>
<name>A0A178LFR8_9PSED</name>
<dbReference type="RefSeq" id="WP_064307936.1">
    <property type="nucleotide sequence ID" value="NZ_LWCR01000014.1"/>
</dbReference>
<keyword evidence="1" id="KW-1133">Transmembrane helix</keyword>
<keyword evidence="1" id="KW-0812">Transmembrane</keyword>
<gene>
    <name evidence="2" type="ORF">A4V15_17835</name>
</gene>
<organism evidence="2 3">
    <name type="scientific">Pseudomonas oryzihabitans</name>
    <dbReference type="NCBI Taxonomy" id="47885"/>
    <lineage>
        <taxon>Bacteria</taxon>
        <taxon>Pseudomonadati</taxon>
        <taxon>Pseudomonadota</taxon>
        <taxon>Gammaproteobacteria</taxon>
        <taxon>Pseudomonadales</taxon>
        <taxon>Pseudomonadaceae</taxon>
        <taxon>Pseudomonas</taxon>
    </lineage>
</organism>
<accession>A0A178LFR8</accession>
<protein>
    <submittedName>
        <fullName evidence="2">Uncharacterized protein</fullName>
    </submittedName>
</protein>
<evidence type="ECO:0000313" key="3">
    <source>
        <dbReference type="Proteomes" id="UP000078356"/>
    </source>
</evidence>
<feature type="transmembrane region" description="Helical" evidence="1">
    <location>
        <begin position="31"/>
        <end position="48"/>
    </location>
</feature>
<evidence type="ECO:0000313" key="2">
    <source>
        <dbReference type="EMBL" id="OAN29528.1"/>
    </source>
</evidence>
<reference evidence="2 3" key="1">
    <citation type="submission" date="2016-04" db="EMBL/GenBank/DDBJ databases">
        <title>Draft Genome Sequences of Staphylococcus capitis Strain H36, S. capitis Strain H65, S. cohnii Strain H62, S. hominis Strain H69, Mycobacterium iranicum Strain H39, Plantibacter sp. Strain H53, Pseudomonas oryzihabitans Strain H72, and Microbacterium sp. Strain H83, isolated from residential settings.</title>
        <authorList>
            <person name="Lymperopoulou D."/>
            <person name="Adams R.I."/>
            <person name="Lindow S."/>
            <person name="Coil D.A."/>
            <person name="Jospin G."/>
            <person name="Eisen J.A."/>
        </authorList>
    </citation>
    <scope>NUCLEOTIDE SEQUENCE [LARGE SCALE GENOMIC DNA]</scope>
    <source>
        <strain evidence="2 3">H72</strain>
    </source>
</reference>
<dbReference type="Proteomes" id="UP000078356">
    <property type="component" value="Unassembled WGS sequence"/>
</dbReference>
<evidence type="ECO:0000256" key="1">
    <source>
        <dbReference type="SAM" id="Phobius"/>
    </source>
</evidence>